<dbReference type="PANTHER" id="PTHR37423:SF2">
    <property type="entry name" value="MEMBRANE-BOUND LYTIC MUREIN TRANSGLYCOSYLASE C"/>
    <property type="match status" value="1"/>
</dbReference>
<dbReference type="Gene3D" id="3.10.350.10">
    <property type="entry name" value="LysM domain"/>
    <property type="match status" value="1"/>
</dbReference>
<sequence>MRTHCAWIVLIGAAWAGCAASDSERDDATEETPPAVSWDIPIEVNEAVERWLDYYTTDGRRSFQITLSRVSRYERLMRGILRDAGLPEDLVYLPLIESGFETTAYSRARALGLWQFVPNTARIYDLEISRWVDERLDPIASTHAAADYLGDLHREFDDWYLTFAAYNAGPGRVRGAIRRTGSRDFWTLADRRALPRESRNYVPKLIAVALIAKQPEEYSVRRLYKPIVTFDVAYVPDATSLDVVADAAGVPLEEILELNRHLLRGVTPPGRRYEVRIPAGTPRIFAENYDRLPPSERVRSVVHIVRRGETLGRIARTYGVDLSAIRAANDGLDPTRLQAGQRLFIPGARNLPGLTD</sequence>
<name>A0AAE4ZBS8_9BACT</name>
<dbReference type="CDD" id="cd16894">
    <property type="entry name" value="MltD-like"/>
    <property type="match status" value="1"/>
</dbReference>
<dbReference type="Gene3D" id="1.10.530.10">
    <property type="match status" value="1"/>
</dbReference>
<dbReference type="InterPro" id="IPR018392">
    <property type="entry name" value="LysM"/>
</dbReference>
<evidence type="ECO:0000256" key="1">
    <source>
        <dbReference type="ARBA" id="ARBA00007734"/>
    </source>
</evidence>
<organism evidence="3 4">
    <name type="scientific">Candidatus Kutchimonas denitrificans</name>
    <dbReference type="NCBI Taxonomy" id="3056748"/>
    <lineage>
        <taxon>Bacteria</taxon>
        <taxon>Pseudomonadati</taxon>
        <taxon>Gemmatimonadota</taxon>
        <taxon>Gemmatimonadia</taxon>
        <taxon>Candidatus Palauibacterales</taxon>
        <taxon>Candidatus Palauibacteraceae</taxon>
        <taxon>Candidatus Kutchimonas</taxon>
    </lineage>
</organism>
<comment type="caution">
    <text evidence="3">The sequence shown here is derived from an EMBL/GenBank/DDBJ whole genome shotgun (WGS) entry which is preliminary data.</text>
</comment>
<evidence type="ECO:0000313" key="4">
    <source>
        <dbReference type="Proteomes" id="UP000702544"/>
    </source>
</evidence>
<comment type="similarity">
    <text evidence="1">Belongs to the transglycosylase Slt family.</text>
</comment>
<dbReference type="PROSITE" id="PS51257">
    <property type="entry name" value="PROKAR_LIPOPROTEIN"/>
    <property type="match status" value="1"/>
</dbReference>
<dbReference type="InterPro" id="IPR036779">
    <property type="entry name" value="LysM_dom_sf"/>
</dbReference>
<dbReference type="SMART" id="SM00257">
    <property type="entry name" value="LysM"/>
    <property type="match status" value="1"/>
</dbReference>
<proteinExistence type="inferred from homology"/>
<protein>
    <submittedName>
        <fullName evidence="3">Transglycosylase SLT domain-containing protein</fullName>
    </submittedName>
</protein>
<dbReference type="InterPro" id="IPR008258">
    <property type="entry name" value="Transglycosylase_SLT_dom_1"/>
</dbReference>
<dbReference type="PROSITE" id="PS51782">
    <property type="entry name" value="LYSM"/>
    <property type="match status" value="1"/>
</dbReference>
<dbReference type="AlphaFoldDB" id="A0AAE4ZBS8"/>
<reference evidence="3 4" key="1">
    <citation type="submission" date="2020-01" db="EMBL/GenBank/DDBJ databases">
        <title>Genomes assembled from Gulf of Kutch pelagic sediment metagenomes.</title>
        <authorList>
            <person name="Chandrashekar M."/>
            <person name="Mahajan M.S."/>
            <person name="Dave K.J."/>
            <person name="Vatsa P."/>
            <person name="Nathani N.M."/>
        </authorList>
    </citation>
    <scope>NUCLEOTIDE SEQUENCE [LARGE SCALE GENOMIC DNA]</scope>
    <source>
        <strain evidence="3">KS3-K002</strain>
    </source>
</reference>
<dbReference type="EMBL" id="JAACAK010000130">
    <property type="protein sequence ID" value="NIR76447.1"/>
    <property type="molecule type" value="Genomic_DNA"/>
</dbReference>
<dbReference type="Pfam" id="PF01476">
    <property type="entry name" value="LysM"/>
    <property type="match status" value="1"/>
</dbReference>
<dbReference type="Proteomes" id="UP000702544">
    <property type="component" value="Unassembled WGS sequence"/>
</dbReference>
<feature type="domain" description="LysM" evidence="2">
    <location>
        <begin position="301"/>
        <end position="345"/>
    </location>
</feature>
<dbReference type="SUPFAM" id="SSF54106">
    <property type="entry name" value="LysM domain"/>
    <property type="match status" value="1"/>
</dbReference>
<dbReference type="Pfam" id="PF01464">
    <property type="entry name" value="SLT"/>
    <property type="match status" value="1"/>
</dbReference>
<dbReference type="CDD" id="cd00118">
    <property type="entry name" value="LysM"/>
    <property type="match status" value="1"/>
</dbReference>
<evidence type="ECO:0000259" key="2">
    <source>
        <dbReference type="PROSITE" id="PS51782"/>
    </source>
</evidence>
<dbReference type="PANTHER" id="PTHR37423">
    <property type="entry name" value="SOLUBLE LYTIC MUREIN TRANSGLYCOSYLASE-RELATED"/>
    <property type="match status" value="1"/>
</dbReference>
<evidence type="ECO:0000313" key="3">
    <source>
        <dbReference type="EMBL" id="NIR76447.1"/>
    </source>
</evidence>
<dbReference type="SUPFAM" id="SSF53955">
    <property type="entry name" value="Lysozyme-like"/>
    <property type="match status" value="1"/>
</dbReference>
<accession>A0AAE4ZBS8</accession>
<dbReference type="InterPro" id="IPR023346">
    <property type="entry name" value="Lysozyme-like_dom_sf"/>
</dbReference>
<gene>
    <name evidence="3" type="ORF">GWO12_15295</name>
</gene>